<sequence>MSYFALSIYIDESSCEVIAILHGGYCYTIHCIPNIDLNSSATRISLPTLITPFSGSALGWPQSRNPLPTINGHHSPPALVESIICQPAATSIGIPALDSISISATTDSNCSSELRKLFNVFNHLFRHYCCNFYAYVQNHPDNAGNYYRPYLVFELPYKP</sequence>
<name>A0A9Q3L0P7_9BASI</name>
<organism evidence="1 2">
    <name type="scientific">Austropuccinia psidii MF-1</name>
    <dbReference type="NCBI Taxonomy" id="1389203"/>
    <lineage>
        <taxon>Eukaryota</taxon>
        <taxon>Fungi</taxon>
        <taxon>Dikarya</taxon>
        <taxon>Basidiomycota</taxon>
        <taxon>Pucciniomycotina</taxon>
        <taxon>Pucciniomycetes</taxon>
        <taxon>Pucciniales</taxon>
        <taxon>Sphaerophragmiaceae</taxon>
        <taxon>Austropuccinia</taxon>
    </lineage>
</organism>
<reference evidence="1" key="1">
    <citation type="submission" date="2021-03" db="EMBL/GenBank/DDBJ databases">
        <title>Draft genome sequence of rust myrtle Austropuccinia psidii MF-1, a brazilian biotype.</title>
        <authorList>
            <person name="Quecine M.C."/>
            <person name="Pachon D.M.R."/>
            <person name="Bonatelli M.L."/>
            <person name="Correr F.H."/>
            <person name="Franceschini L.M."/>
            <person name="Leite T.F."/>
            <person name="Margarido G.R.A."/>
            <person name="Almeida C.A."/>
            <person name="Ferrarezi J.A."/>
            <person name="Labate C.A."/>
        </authorList>
    </citation>
    <scope>NUCLEOTIDE SEQUENCE</scope>
    <source>
        <strain evidence="1">MF-1</strain>
    </source>
</reference>
<comment type="caution">
    <text evidence="1">The sequence shown here is derived from an EMBL/GenBank/DDBJ whole genome shotgun (WGS) entry which is preliminary data.</text>
</comment>
<evidence type="ECO:0000313" key="1">
    <source>
        <dbReference type="EMBL" id="MBW0591823.1"/>
    </source>
</evidence>
<accession>A0A9Q3L0P7</accession>
<dbReference type="Proteomes" id="UP000765509">
    <property type="component" value="Unassembled WGS sequence"/>
</dbReference>
<proteinExistence type="predicted"/>
<keyword evidence="2" id="KW-1185">Reference proteome</keyword>
<gene>
    <name evidence="1" type="ORF">O181_131538</name>
</gene>
<dbReference type="EMBL" id="AVOT02145180">
    <property type="protein sequence ID" value="MBW0591823.1"/>
    <property type="molecule type" value="Genomic_DNA"/>
</dbReference>
<protein>
    <submittedName>
        <fullName evidence="1">Uncharacterized protein</fullName>
    </submittedName>
</protein>
<evidence type="ECO:0000313" key="2">
    <source>
        <dbReference type="Proteomes" id="UP000765509"/>
    </source>
</evidence>
<dbReference type="AlphaFoldDB" id="A0A9Q3L0P7"/>